<dbReference type="GO" id="GO:0050660">
    <property type="term" value="F:flavin adenine dinucleotide binding"/>
    <property type="evidence" value="ECO:0007669"/>
    <property type="project" value="InterPro"/>
</dbReference>
<feature type="domain" description="CNNM transmembrane" evidence="13">
    <location>
        <begin position="1"/>
        <end position="199"/>
    </location>
</feature>
<evidence type="ECO:0000256" key="1">
    <source>
        <dbReference type="ARBA" id="ARBA00004651"/>
    </source>
</evidence>
<comment type="similarity">
    <text evidence="2">Belongs to the UPF0053 family.</text>
</comment>
<dbReference type="Pfam" id="PF03471">
    <property type="entry name" value="CorC_HlyC"/>
    <property type="match status" value="1"/>
</dbReference>
<proteinExistence type="inferred from homology"/>
<dbReference type="PROSITE" id="PS51371">
    <property type="entry name" value="CBS"/>
    <property type="match status" value="1"/>
</dbReference>
<comment type="caution">
    <text evidence="14">The sequence shown here is derived from an EMBL/GenBank/DDBJ whole genome shotgun (WGS) entry which is preliminary data.</text>
</comment>
<organism evidence="14 15">
    <name type="scientific">Candidatus Desulfolinea nitratireducens</name>
    <dbReference type="NCBI Taxonomy" id="2841698"/>
    <lineage>
        <taxon>Bacteria</taxon>
        <taxon>Bacillati</taxon>
        <taxon>Chloroflexota</taxon>
        <taxon>Anaerolineae</taxon>
        <taxon>Anaerolineales</taxon>
        <taxon>Anaerolineales incertae sedis</taxon>
        <taxon>Candidatus Desulfolinea</taxon>
    </lineage>
</organism>
<evidence type="ECO:0000256" key="11">
    <source>
        <dbReference type="SAM" id="Phobius"/>
    </source>
</evidence>
<dbReference type="InterPro" id="IPR000644">
    <property type="entry name" value="CBS_dom"/>
</dbReference>
<evidence type="ECO:0000259" key="13">
    <source>
        <dbReference type="PROSITE" id="PS51846"/>
    </source>
</evidence>
<gene>
    <name evidence="14" type="ORF">H8E29_06250</name>
</gene>
<dbReference type="Gene3D" id="3.30.465.10">
    <property type="match status" value="1"/>
</dbReference>
<keyword evidence="4 10" id="KW-0812">Transmembrane</keyword>
<keyword evidence="5" id="KW-0677">Repeat</keyword>
<evidence type="ECO:0000256" key="3">
    <source>
        <dbReference type="ARBA" id="ARBA00022475"/>
    </source>
</evidence>
<evidence type="ECO:0000256" key="10">
    <source>
        <dbReference type="PROSITE-ProRule" id="PRU01193"/>
    </source>
</evidence>
<dbReference type="GO" id="GO:0005886">
    <property type="term" value="C:plasma membrane"/>
    <property type="evidence" value="ECO:0007669"/>
    <property type="project" value="UniProtKB-SubCell"/>
</dbReference>
<dbReference type="PANTHER" id="PTHR43099:SF5">
    <property type="entry name" value="HLYC_CORC FAMILY TRANSPORTER"/>
    <property type="match status" value="1"/>
</dbReference>
<evidence type="ECO:0000256" key="2">
    <source>
        <dbReference type="ARBA" id="ARBA00006337"/>
    </source>
</evidence>
<evidence type="ECO:0000256" key="4">
    <source>
        <dbReference type="ARBA" id="ARBA00022692"/>
    </source>
</evidence>
<dbReference type="InterPro" id="IPR044751">
    <property type="entry name" value="Ion_transp-like_CBS"/>
</dbReference>
<dbReference type="Proteomes" id="UP000614469">
    <property type="component" value="Unassembled WGS sequence"/>
</dbReference>
<protein>
    <submittedName>
        <fullName evidence="14">HlyC/CorC family transporter</fullName>
    </submittedName>
</protein>
<feature type="domain" description="CBS" evidence="12">
    <location>
        <begin position="278"/>
        <end position="335"/>
    </location>
</feature>
<evidence type="ECO:0000256" key="9">
    <source>
        <dbReference type="PROSITE-ProRule" id="PRU00703"/>
    </source>
</evidence>
<dbReference type="InterPro" id="IPR005170">
    <property type="entry name" value="Transptr-assoc_dom"/>
</dbReference>
<dbReference type="SUPFAM" id="SSF56176">
    <property type="entry name" value="FAD-binding/transporter-associated domain-like"/>
    <property type="match status" value="1"/>
</dbReference>
<dbReference type="InterPro" id="IPR046342">
    <property type="entry name" value="CBS_dom_sf"/>
</dbReference>
<accession>A0A8J6NKT7</accession>
<evidence type="ECO:0000256" key="8">
    <source>
        <dbReference type="ARBA" id="ARBA00023136"/>
    </source>
</evidence>
<dbReference type="PROSITE" id="PS51846">
    <property type="entry name" value="CNNM"/>
    <property type="match status" value="1"/>
</dbReference>
<evidence type="ECO:0000313" key="14">
    <source>
        <dbReference type="EMBL" id="MBC8334846.1"/>
    </source>
</evidence>
<dbReference type="InterPro" id="IPR016169">
    <property type="entry name" value="FAD-bd_PCMH_sub2"/>
</dbReference>
<evidence type="ECO:0000256" key="5">
    <source>
        <dbReference type="ARBA" id="ARBA00022737"/>
    </source>
</evidence>
<feature type="transmembrane region" description="Helical" evidence="11">
    <location>
        <begin position="6"/>
        <end position="26"/>
    </location>
</feature>
<keyword evidence="7 9" id="KW-0129">CBS domain</keyword>
<dbReference type="InterPro" id="IPR002550">
    <property type="entry name" value="CNNM"/>
</dbReference>
<keyword evidence="6 10" id="KW-1133">Transmembrane helix</keyword>
<name>A0A8J6NKT7_9CHLR</name>
<keyword evidence="3" id="KW-1003">Cell membrane</keyword>
<evidence type="ECO:0000256" key="7">
    <source>
        <dbReference type="ARBA" id="ARBA00023122"/>
    </source>
</evidence>
<dbReference type="InterPro" id="IPR036318">
    <property type="entry name" value="FAD-bd_PCMH-like_sf"/>
</dbReference>
<evidence type="ECO:0000256" key="6">
    <source>
        <dbReference type="ARBA" id="ARBA00022989"/>
    </source>
</evidence>
<dbReference type="Pfam" id="PF00571">
    <property type="entry name" value="CBS"/>
    <property type="match status" value="2"/>
</dbReference>
<dbReference type="CDD" id="cd04590">
    <property type="entry name" value="CBS_pair_CorC_HlyC_assoc"/>
    <property type="match status" value="1"/>
</dbReference>
<keyword evidence="8 10" id="KW-0472">Membrane</keyword>
<dbReference type="EMBL" id="JACNJN010000082">
    <property type="protein sequence ID" value="MBC8334846.1"/>
    <property type="molecule type" value="Genomic_DNA"/>
</dbReference>
<feature type="transmembrane region" description="Helical" evidence="11">
    <location>
        <begin position="101"/>
        <end position="121"/>
    </location>
</feature>
<dbReference type="InterPro" id="IPR051676">
    <property type="entry name" value="UPF0053_domain"/>
</dbReference>
<reference evidence="14 15" key="1">
    <citation type="submission" date="2020-08" db="EMBL/GenBank/DDBJ databases">
        <title>Bridging the membrane lipid divide: bacteria of the FCB group superphylum have the potential to synthesize archaeal ether lipids.</title>
        <authorList>
            <person name="Villanueva L."/>
            <person name="Von Meijenfeldt F.A.B."/>
            <person name="Westbye A.B."/>
            <person name="Yadav S."/>
            <person name="Hopmans E.C."/>
            <person name="Dutilh B.E."/>
            <person name="Sinninghe Damste J.S."/>
        </authorList>
    </citation>
    <scope>NUCLEOTIDE SEQUENCE [LARGE SCALE GENOMIC DNA]</scope>
    <source>
        <strain evidence="14">NIOZ-UU36</strain>
    </source>
</reference>
<dbReference type="PANTHER" id="PTHR43099">
    <property type="entry name" value="UPF0053 PROTEIN YRKA"/>
    <property type="match status" value="1"/>
</dbReference>
<dbReference type="Pfam" id="PF01595">
    <property type="entry name" value="CNNM"/>
    <property type="match status" value="1"/>
</dbReference>
<evidence type="ECO:0000259" key="12">
    <source>
        <dbReference type="PROSITE" id="PS51371"/>
    </source>
</evidence>
<evidence type="ECO:0000313" key="15">
    <source>
        <dbReference type="Proteomes" id="UP000614469"/>
    </source>
</evidence>
<dbReference type="Gene3D" id="3.10.580.10">
    <property type="entry name" value="CBS-domain"/>
    <property type="match status" value="1"/>
</dbReference>
<dbReference type="AlphaFoldDB" id="A0A8J6NKT7"/>
<dbReference type="SUPFAM" id="SSF54631">
    <property type="entry name" value="CBS-domain pair"/>
    <property type="match status" value="1"/>
</dbReference>
<comment type="subcellular location">
    <subcellularLocation>
        <location evidence="1">Cell membrane</location>
        <topology evidence="1">Multi-pass membrane protein</topology>
    </subcellularLocation>
</comment>
<sequence length="430" mass="47100">MLSVMVFIGVLILANGFFVAMEMALVTARGTRLEIMAEDGDDRATQVLAIQDQPGDFLATVQIGITLVGTAASAVGGARLVQMLSPLIARVQELAPYSDSLALGLVIISITFLTLVFGELVPKHLALRNAEAIAMAITTPLKILSRLTHLPMRMLSFSSEAVLKLIGSTDIQNPSTSSEEIELLAKQGVAEGVIHSTEERLINSIFHYTTSRLYDVMTPRTAIVAFEEKISTHVALEVAKRIGYSRFPVYRDNIDQVIGFVHIKDIILKSDNVNLGQYYRPIHFIPSNSSLPGAFEILTETGSQIAIVVDEFGGTHGLLTLEDLLEEIVGEIEDEHSPVSHSSVQESEGEWLVPGQTSILEISDLLKVKFHSKGQYKTIAGFIMKELGFIPVEGDQIQRSGYTFIVRKRENLRIAEVEIKKATLVDGTAK</sequence>
<dbReference type="SMART" id="SM01091">
    <property type="entry name" value="CorC_HlyC"/>
    <property type="match status" value="1"/>
</dbReference>